<sequence>MATGTQSAVPATPMMSGGTRGNDSTAVLITPQPDPIAERNVSFDEPMTGSDAKDEEMDEEYDDYLEEKAPAPAVVTPETPEDAVMSAVRSGGSRSLARSLASEVEDDAPPITRNLADELDDVNSPKRADYGPGAFEDSGKEALRARAPKTPRDGGTDDSADPGTTSDGSDGLPAPWDWSEALKSLPTTRQPIHK</sequence>
<keyword evidence="3" id="KW-1185">Reference proteome</keyword>
<feature type="compositionally biased region" description="Low complexity" evidence="1">
    <location>
        <begin position="86"/>
        <end position="102"/>
    </location>
</feature>
<name>G4ZAX0_PHYSP</name>
<gene>
    <name evidence="2" type="ORF">PHYSODRAFT_259364</name>
</gene>
<evidence type="ECO:0000313" key="3">
    <source>
        <dbReference type="Proteomes" id="UP000002640"/>
    </source>
</evidence>
<organism evidence="2 3">
    <name type="scientific">Phytophthora sojae (strain P6497)</name>
    <name type="common">Soybean stem and root rot agent</name>
    <name type="synonym">Phytophthora megasperma f. sp. glycines</name>
    <dbReference type="NCBI Taxonomy" id="1094619"/>
    <lineage>
        <taxon>Eukaryota</taxon>
        <taxon>Sar</taxon>
        <taxon>Stramenopiles</taxon>
        <taxon>Oomycota</taxon>
        <taxon>Peronosporomycetes</taxon>
        <taxon>Peronosporales</taxon>
        <taxon>Peronosporaceae</taxon>
        <taxon>Phytophthora</taxon>
    </lineage>
</organism>
<protein>
    <submittedName>
        <fullName evidence="2">Uncharacterized protein</fullName>
    </submittedName>
</protein>
<accession>G4ZAX0</accession>
<proteinExistence type="predicted"/>
<feature type="region of interest" description="Disordered" evidence="1">
    <location>
        <begin position="1"/>
        <end position="194"/>
    </location>
</feature>
<evidence type="ECO:0000313" key="2">
    <source>
        <dbReference type="EMBL" id="EGZ20598.1"/>
    </source>
</evidence>
<dbReference type="Proteomes" id="UP000002640">
    <property type="component" value="Unassembled WGS sequence"/>
</dbReference>
<dbReference type="KEGG" id="psoj:PHYSODRAFT_259364"/>
<feature type="compositionally biased region" description="Polar residues" evidence="1">
    <location>
        <begin position="185"/>
        <end position="194"/>
    </location>
</feature>
<evidence type="ECO:0000256" key="1">
    <source>
        <dbReference type="SAM" id="MobiDB-lite"/>
    </source>
</evidence>
<reference evidence="2 3" key="1">
    <citation type="journal article" date="2006" name="Science">
        <title>Phytophthora genome sequences uncover evolutionary origins and mechanisms of pathogenesis.</title>
        <authorList>
            <person name="Tyler B.M."/>
            <person name="Tripathy S."/>
            <person name="Zhang X."/>
            <person name="Dehal P."/>
            <person name="Jiang R.H."/>
            <person name="Aerts A."/>
            <person name="Arredondo F.D."/>
            <person name="Baxter L."/>
            <person name="Bensasson D."/>
            <person name="Beynon J.L."/>
            <person name="Chapman J."/>
            <person name="Damasceno C.M."/>
            <person name="Dorrance A.E."/>
            <person name="Dou D."/>
            <person name="Dickerman A.W."/>
            <person name="Dubchak I.L."/>
            <person name="Garbelotto M."/>
            <person name="Gijzen M."/>
            <person name="Gordon S.G."/>
            <person name="Govers F."/>
            <person name="Grunwald N.J."/>
            <person name="Huang W."/>
            <person name="Ivors K.L."/>
            <person name="Jones R.W."/>
            <person name="Kamoun S."/>
            <person name="Krampis K."/>
            <person name="Lamour K.H."/>
            <person name="Lee M.K."/>
            <person name="McDonald W.H."/>
            <person name="Medina M."/>
            <person name="Meijer H.J."/>
            <person name="Nordberg E.K."/>
            <person name="Maclean D.J."/>
            <person name="Ospina-Giraldo M.D."/>
            <person name="Morris P.F."/>
            <person name="Phuntumart V."/>
            <person name="Putnam N.H."/>
            <person name="Rash S."/>
            <person name="Rose J.K."/>
            <person name="Sakihama Y."/>
            <person name="Salamov A.A."/>
            <person name="Savidor A."/>
            <person name="Scheuring C.F."/>
            <person name="Smith B.M."/>
            <person name="Sobral B.W."/>
            <person name="Terry A."/>
            <person name="Torto-Alalibo T.A."/>
            <person name="Win J."/>
            <person name="Xu Z."/>
            <person name="Zhang H."/>
            <person name="Grigoriev I.V."/>
            <person name="Rokhsar D.S."/>
            <person name="Boore J.L."/>
        </authorList>
    </citation>
    <scope>NUCLEOTIDE SEQUENCE [LARGE SCALE GENOMIC DNA]</scope>
    <source>
        <strain evidence="2 3">P6497</strain>
    </source>
</reference>
<feature type="compositionally biased region" description="Basic and acidic residues" evidence="1">
    <location>
        <begin position="137"/>
        <end position="155"/>
    </location>
</feature>
<dbReference type="AlphaFoldDB" id="G4ZAX0"/>
<dbReference type="InParanoid" id="G4ZAX0"/>
<feature type="compositionally biased region" description="Acidic residues" evidence="1">
    <location>
        <begin position="53"/>
        <end position="65"/>
    </location>
</feature>
<dbReference type="GeneID" id="20639062"/>
<dbReference type="RefSeq" id="XP_009523315.1">
    <property type="nucleotide sequence ID" value="XM_009525020.1"/>
</dbReference>
<dbReference type="EMBL" id="JH159153">
    <property type="protein sequence ID" value="EGZ20598.1"/>
    <property type="molecule type" value="Genomic_DNA"/>
</dbReference>